<protein>
    <submittedName>
        <fullName evidence="5">Alcohol dehydrogenase</fullName>
    </submittedName>
</protein>
<dbReference type="InterPro" id="IPR047122">
    <property type="entry name" value="Trans-enoyl_RdTase-like"/>
</dbReference>
<keyword evidence="2" id="KW-0547">Nucleotide-binding</keyword>
<comment type="similarity">
    <text evidence="1">Belongs to the zinc-containing alcohol dehydrogenase family.</text>
</comment>
<dbReference type="PANTHER" id="PTHR45348:SF5">
    <property type="entry name" value="OXIDOREDUCTASE, PUTATIVE (AFU_ORTHOLOGUE AFUA_8G01420)-RELATED"/>
    <property type="match status" value="1"/>
</dbReference>
<dbReference type="EMBL" id="KZ851953">
    <property type="protein sequence ID" value="RDH15083.1"/>
    <property type="molecule type" value="Genomic_DNA"/>
</dbReference>
<reference evidence="5 6" key="1">
    <citation type="submission" date="2018-07" db="EMBL/GenBank/DDBJ databases">
        <title>Section-level genome sequencing of Aspergillus section Nigri to investigate inter- and intra-species variation.</title>
        <authorList>
            <consortium name="DOE Joint Genome Institute"/>
            <person name="Vesth T.C."/>
            <person name="Nybo J.L."/>
            <person name="Theobald S."/>
            <person name="Frisvad J.C."/>
            <person name="Larsen T.O."/>
            <person name="Nielsen K.F."/>
            <person name="Hoof J.B."/>
            <person name="Brandl J."/>
            <person name="Salamov A."/>
            <person name="Riley R."/>
            <person name="Gladden J.M."/>
            <person name="Phatale P."/>
            <person name="Nielsen M.T."/>
            <person name="Lyhne E.K."/>
            <person name="Kogle M.E."/>
            <person name="Strasser K."/>
            <person name="McDonnell E."/>
            <person name="Barry K."/>
            <person name="Clum A."/>
            <person name="Chen C."/>
            <person name="Nolan M."/>
            <person name="Sandor L."/>
            <person name="Kuo A."/>
            <person name="Lipzen A."/>
            <person name="Hainaut M."/>
            <person name="Drula E."/>
            <person name="Tsang A."/>
            <person name="Magnuson J.K."/>
            <person name="Henrissat B."/>
            <person name="Wiebenga A."/>
            <person name="Simmons B.A."/>
            <person name="Makela M.R."/>
            <person name="De vries R.P."/>
            <person name="Grigoriev I.V."/>
            <person name="Mortensen U.H."/>
            <person name="Baker S.E."/>
            <person name="Andersen M.R."/>
        </authorList>
    </citation>
    <scope>NUCLEOTIDE SEQUENCE [LARGE SCALE GENOMIC DNA]</scope>
    <source>
        <strain evidence="5 6">ATCC 13496</strain>
    </source>
</reference>
<feature type="domain" description="Enoyl reductase (ER)" evidence="4">
    <location>
        <begin position="9"/>
        <end position="262"/>
    </location>
</feature>
<dbReference type="Gene3D" id="3.90.180.10">
    <property type="entry name" value="Medium-chain alcohol dehydrogenases, catalytic domain"/>
    <property type="match status" value="1"/>
</dbReference>
<dbReference type="SUPFAM" id="SSF50129">
    <property type="entry name" value="GroES-like"/>
    <property type="match status" value="1"/>
</dbReference>
<keyword evidence="3" id="KW-0560">Oxidoreductase</keyword>
<sequence>MKEIINLPGPSTKLIDSPIPSINDDQVLIKVVVSGSNPKDWKVAELANDPNSFLYSRYSHVRDGVNQGDDIAGVVEKVGKNLVEFKEGDRVAAFHEMLKPGGSYAEYAVAWAHTTFHLPESVSFEEAATIPLAALTAVISLHHHHALPTPWSPPSATTTPTPFVIYGGSTAVGSFAIKLLRASNIHPIIAIAGGGSPYVQSLLDLSKGDTVIDYRNGTDSTIADIKSLNLNIKNALDTIVDETSAHVLTQVVTPGGQVDHVLPRDPKDLPGLLSTNTWVNAAHEKANGVDDCRDLCFVFCRWFSRALKDGRFKGHPFEVRENGLEGVKGAMKDLMDGKASAVKYVFRIAETPGL</sequence>
<dbReference type="GO" id="GO:0000166">
    <property type="term" value="F:nucleotide binding"/>
    <property type="evidence" value="ECO:0007669"/>
    <property type="project" value="UniProtKB-KW"/>
</dbReference>
<dbReference type="InterPro" id="IPR036291">
    <property type="entry name" value="NAD(P)-bd_dom_sf"/>
</dbReference>
<dbReference type="InterPro" id="IPR020843">
    <property type="entry name" value="ER"/>
</dbReference>
<dbReference type="Pfam" id="PF08240">
    <property type="entry name" value="ADH_N"/>
    <property type="match status" value="1"/>
</dbReference>
<dbReference type="AlphaFoldDB" id="A0A370BHM8"/>
<evidence type="ECO:0000256" key="2">
    <source>
        <dbReference type="ARBA" id="ARBA00022741"/>
    </source>
</evidence>
<accession>A0A370BHM8</accession>
<evidence type="ECO:0000256" key="3">
    <source>
        <dbReference type="ARBA" id="ARBA00023002"/>
    </source>
</evidence>
<dbReference type="GO" id="GO:0016651">
    <property type="term" value="F:oxidoreductase activity, acting on NAD(P)H"/>
    <property type="evidence" value="ECO:0007669"/>
    <property type="project" value="InterPro"/>
</dbReference>
<organism evidence="5 6">
    <name type="scientific">Aspergillus niger ATCC 13496</name>
    <dbReference type="NCBI Taxonomy" id="1353008"/>
    <lineage>
        <taxon>Eukaryota</taxon>
        <taxon>Fungi</taxon>
        <taxon>Dikarya</taxon>
        <taxon>Ascomycota</taxon>
        <taxon>Pezizomycotina</taxon>
        <taxon>Eurotiomycetes</taxon>
        <taxon>Eurotiomycetidae</taxon>
        <taxon>Eurotiales</taxon>
        <taxon>Aspergillaceae</taxon>
        <taxon>Aspergillus</taxon>
        <taxon>Aspergillus subgen. Circumdati</taxon>
    </lineage>
</organism>
<dbReference type="InterPro" id="IPR011032">
    <property type="entry name" value="GroES-like_sf"/>
</dbReference>
<dbReference type="SUPFAM" id="SSF51735">
    <property type="entry name" value="NAD(P)-binding Rossmann-fold domains"/>
    <property type="match status" value="1"/>
</dbReference>
<dbReference type="PANTHER" id="PTHR45348">
    <property type="entry name" value="HYPOTHETICAL OXIDOREDUCTASE (EUROFUNG)"/>
    <property type="match status" value="1"/>
</dbReference>
<gene>
    <name evidence="5" type="ORF">M747DRAFT_335378</name>
</gene>
<dbReference type="CDD" id="cd08249">
    <property type="entry name" value="enoyl_reductase_like"/>
    <property type="match status" value="1"/>
</dbReference>
<evidence type="ECO:0000313" key="6">
    <source>
        <dbReference type="Proteomes" id="UP000253845"/>
    </source>
</evidence>
<proteinExistence type="inferred from homology"/>
<dbReference type="SMART" id="SM00829">
    <property type="entry name" value="PKS_ER"/>
    <property type="match status" value="1"/>
</dbReference>
<dbReference type="InterPro" id="IPR013154">
    <property type="entry name" value="ADH-like_N"/>
</dbReference>
<dbReference type="VEuPathDB" id="FungiDB:M747DRAFT_335378"/>
<evidence type="ECO:0000259" key="4">
    <source>
        <dbReference type="SMART" id="SM00829"/>
    </source>
</evidence>
<dbReference type="Gene3D" id="3.40.50.720">
    <property type="entry name" value="NAD(P)-binding Rossmann-like Domain"/>
    <property type="match status" value="1"/>
</dbReference>
<name>A0A370BHM8_ASPNG</name>
<dbReference type="Proteomes" id="UP000253845">
    <property type="component" value="Unassembled WGS sequence"/>
</dbReference>
<evidence type="ECO:0000256" key="1">
    <source>
        <dbReference type="ARBA" id="ARBA00008072"/>
    </source>
</evidence>
<evidence type="ECO:0000313" key="5">
    <source>
        <dbReference type="EMBL" id="RDH15083.1"/>
    </source>
</evidence>